<dbReference type="InterPro" id="IPR036396">
    <property type="entry name" value="Cyt_P450_sf"/>
</dbReference>
<dbReference type="InterPro" id="IPR001128">
    <property type="entry name" value="Cyt_P450"/>
</dbReference>
<dbReference type="SUPFAM" id="SSF48264">
    <property type="entry name" value="Cytochrome P450"/>
    <property type="match status" value="1"/>
</dbReference>
<proteinExistence type="inferred from homology"/>
<dbReference type="FunFam" id="1.10.630.10:FF:000018">
    <property type="entry name" value="Cytochrome P450 monooxygenase"/>
    <property type="match status" value="1"/>
</dbReference>
<dbReference type="EMBL" id="JNAD02000027">
    <property type="protein sequence ID" value="RKM89877.1"/>
    <property type="molecule type" value="Genomic_DNA"/>
</dbReference>
<dbReference type="PANTHER" id="PTHR46696">
    <property type="entry name" value="P450, PUTATIVE (EUROFUNG)-RELATED"/>
    <property type="match status" value="1"/>
</dbReference>
<dbReference type="Pfam" id="PF00067">
    <property type="entry name" value="p450"/>
    <property type="match status" value="1"/>
</dbReference>
<keyword evidence="2 7" id="KW-0349">Heme</keyword>
<evidence type="ECO:0000256" key="3">
    <source>
        <dbReference type="ARBA" id="ARBA00022723"/>
    </source>
</evidence>
<dbReference type="GO" id="GO:0020037">
    <property type="term" value="F:heme binding"/>
    <property type="evidence" value="ECO:0007669"/>
    <property type="project" value="InterPro"/>
</dbReference>
<evidence type="ECO:0000256" key="7">
    <source>
        <dbReference type="RuleBase" id="RU000461"/>
    </source>
</evidence>
<sequence length="405" mass="44062">MPAARANDTDEAAGRRSIAWPVARTCPFSPPEQYAALRAEEPIARAELWDGAPVWLISRQDHVRALLADPRVSIHPAKLPRLSPSDGEAEASRSLLTLDPPDHGALRGHFIPEFGLRRVRELRPSVEQIVTGLLDDLTARGDEADLLADFALPMATQVICRLLDIPYEDRDYFQERTEQATRPAAGEEALEALLELRDYLDRLISGKTGRESGDGMLGSMVAQARGGGLSHADVLDNAVLLLAAGHETTASMVTMSVLVLLQHPTAWRELTVNPGLLPGAVDELLRYLSIADGLRRSATADIEIDGHTIRAGDGLVFLLAAANRDEAVFSEPEAFDIHRSARRHVAFGYGPHQCLGQNLARMELEVALGAVLERLPALRPTTDVAGLRLKSDSAVFGVYELPVAW</sequence>
<accession>A0A3R7FJE4</accession>
<evidence type="ECO:0000256" key="4">
    <source>
        <dbReference type="ARBA" id="ARBA00023002"/>
    </source>
</evidence>
<evidence type="ECO:0000313" key="9">
    <source>
        <dbReference type="Proteomes" id="UP000028058"/>
    </source>
</evidence>
<dbReference type="PANTHER" id="PTHR46696:SF1">
    <property type="entry name" value="CYTOCHROME P450 YJIB-RELATED"/>
    <property type="match status" value="1"/>
</dbReference>
<organism evidence="8 9">
    <name type="scientific">Streptomyces xinghaiensis</name>
    <dbReference type="NCBI Taxonomy" id="1038928"/>
    <lineage>
        <taxon>Bacteria</taxon>
        <taxon>Bacillati</taxon>
        <taxon>Actinomycetota</taxon>
        <taxon>Actinomycetes</taxon>
        <taxon>Kitasatosporales</taxon>
        <taxon>Streptomycetaceae</taxon>
        <taxon>Streptomyces</taxon>
    </lineage>
</organism>
<reference evidence="8 9" key="1">
    <citation type="journal article" date="2014" name="Genome Announc.">
        <title>Draft Genome Sequence of Streptomyces fradiae ATCC 19609, a Strain Highly Sensitive to Antibiotics.</title>
        <authorList>
            <person name="Bekker O.B."/>
            <person name="Klimina K.M."/>
            <person name="Vatlin A.A."/>
            <person name="Zakharevich N.V."/>
            <person name="Kasianov A.S."/>
            <person name="Danilenko V.N."/>
        </authorList>
    </citation>
    <scope>NUCLEOTIDE SEQUENCE [LARGE SCALE GENOMIC DNA]</scope>
    <source>
        <strain evidence="8 9">ATCC 19609</strain>
    </source>
</reference>
<comment type="similarity">
    <text evidence="1 7">Belongs to the cytochrome P450 family.</text>
</comment>
<dbReference type="PROSITE" id="PS00086">
    <property type="entry name" value="CYTOCHROME_P450"/>
    <property type="match status" value="1"/>
</dbReference>
<dbReference type="InterPro" id="IPR002397">
    <property type="entry name" value="Cyt_P450_B"/>
</dbReference>
<dbReference type="Gene3D" id="1.10.630.10">
    <property type="entry name" value="Cytochrome P450"/>
    <property type="match status" value="1"/>
</dbReference>
<keyword evidence="5 7" id="KW-0408">Iron</keyword>
<dbReference type="InterPro" id="IPR017972">
    <property type="entry name" value="Cyt_P450_CS"/>
</dbReference>
<dbReference type="PRINTS" id="PR00359">
    <property type="entry name" value="BP450"/>
</dbReference>
<dbReference type="Proteomes" id="UP000028058">
    <property type="component" value="Unassembled WGS sequence"/>
</dbReference>
<dbReference type="RefSeq" id="WP_050364504.1">
    <property type="nucleotide sequence ID" value="NZ_JBFACB010000041.1"/>
</dbReference>
<dbReference type="OrthoDB" id="3664945at2"/>
<dbReference type="GO" id="GO:0005506">
    <property type="term" value="F:iron ion binding"/>
    <property type="evidence" value="ECO:0007669"/>
    <property type="project" value="InterPro"/>
</dbReference>
<dbReference type="GO" id="GO:0016705">
    <property type="term" value="F:oxidoreductase activity, acting on paired donors, with incorporation or reduction of molecular oxygen"/>
    <property type="evidence" value="ECO:0007669"/>
    <property type="project" value="InterPro"/>
</dbReference>
<keyword evidence="9" id="KW-1185">Reference proteome</keyword>
<evidence type="ECO:0000256" key="5">
    <source>
        <dbReference type="ARBA" id="ARBA00023004"/>
    </source>
</evidence>
<keyword evidence="3 7" id="KW-0479">Metal-binding</keyword>
<comment type="caution">
    <text evidence="8">The sequence shown here is derived from an EMBL/GenBank/DDBJ whole genome shotgun (WGS) entry which is preliminary data.</text>
</comment>
<keyword evidence="4 7" id="KW-0560">Oxidoreductase</keyword>
<evidence type="ECO:0000313" key="8">
    <source>
        <dbReference type="EMBL" id="RKM89877.1"/>
    </source>
</evidence>
<dbReference type="CDD" id="cd11030">
    <property type="entry name" value="CYP105-like"/>
    <property type="match status" value="1"/>
</dbReference>
<evidence type="ECO:0000256" key="1">
    <source>
        <dbReference type="ARBA" id="ARBA00010617"/>
    </source>
</evidence>
<evidence type="ECO:0000256" key="6">
    <source>
        <dbReference type="ARBA" id="ARBA00023033"/>
    </source>
</evidence>
<keyword evidence="6 7" id="KW-0503">Monooxygenase</keyword>
<protein>
    <submittedName>
        <fullName evidence="8">Cytochrome P450</fullName>
    </submittedName>
</protein>
<dbReference type="PRINTS" id="PR00385">
    <property type="entry name" value="P450"/>
</dbReference>
<dbReference type="AlphaFoldDB" id="A0A3R7FJE4"/>
<dbReference type="GO" id="GO:0004497">
    <property type="term" value="F:monooxygenase activity"/>
    <property type="evidence" value="ECO:0007669"/>
    <property type="project" value="UniProtKB-KW"/>
</dbReference>
<evidence type="ECO:0000256" key="2">
    <source>
        <dbReference type="ARBA" id="ARBA00022617"/>
    </source>
</evidence>
<gene>
    <name evidence="8" type="ORF">SFRA_032505</name>
</gene>
<name>A0A3R7FJE4_9ACTN</name>